<keyword evidence="6" id="KW-0234">DNA repair</keyword>
<keyword evidence="7" id="KW-0456">Lyase</keyword>
<dbReference type="InterPro" id="IPR012319">
    <property type="entry name" value="FPG_cat"/>
</dbReference>
<evidence type="ECO:0000256" key="10">
    <source>
        <dbReference type="SAM" id="MobiDB-lite"/>
    </source>
</evidence>
<dbReference type="Gene3D" id="1.10.8.50">
    <property type="match status" value="1"/>
</dbReference>
<accession>A0A516AG26</accession>
<keyword evidence="8" id="KW-0511">Multifunctional enzyme</keyword>
<dbReference type="GO" id="GO:0008270">
    <property type="term" value="F:zinc ion binding"/>
    <property type="evidence" value="ECO:0007669"/>
    <property type="project" value="InterPro"/>
</dbReference>
<dbReference type="SUPFAM" id="SSF46946">
    <property type="entry name" value="S13-like H2TH domain"/>
    <property type="match status" value="1"/>
</dbReference>
<sequence>MPELPEVEAMRGLLERHCVGCKVLRVISLEAGGGPLDGKFDSKVIGEGVGPQQLEAALLRRPVLAARRRGKHLWLELGGQGPQLLFHCGMTGALAIDGVERFSFQSFRVDEAWPPRFTKLQLELGGRGQEPTRLAFADPRRFGKVLLRQNAAEEPPVSLLGPDPLASPFPLEAFAEQLRRSAAPVKALLLDQEKAVCGVGNWVADEVLREARVHPAAPARTLSDGQLAALHRGVLSVLKRAVAVDADAARFPKNWLFHCRWGQGPSGAGVCLPDGSEVAFEDVGGRTTAYVPALQRPGERPAGAGEAASKPRPAGRAARKRPAAAGSPEQAEAMKRPAAAAARFRVPLRGAPAAAVDLA</sequence>
<keyword evidence="5" id="KW-0238">DNA-binding</keyword>
<dbReference type="SMART" id="SM00898">
    <property type="entry name" value="Fapy_DNA_glyco"/>
    <property type="match status" value="1"/>
</dbReference>
<dbReference type="GO" id="GO:0016829">
    <property type="term" value="F:lyase activity"/>
    <property type="evidence" value="ECO:0007669"/>
    <property type="project" value="UniProtKB-KW"/>
</dbReference>
<evidence type="ECO:0000256" key="2">
    <source>
        <dbReference type="ARBA" id="ARBA00009409"/>
    </source>
</evidence>
<evidence type="ECO:0000256" key="1">
    <source>
        <dbReference type="ARBA" id="ARBA00001668"/>
    </source>
</evidence>
<organism evidence="12">
    <name type="scientific">Lingulaulax polyedra</name>
    <name type="common">Dinoflagellate</name>
    <name type="synonym">Lingulodinium polyedra</name>
    <dbReference type="NCBI Taxonomy" id="160621"/>
    <lineage>
        <taxon>Eukaryota</taxon>
        <taxon>Sar</taxon>
        <taxon>Alveolata</taxon>
        <taxon>Dinophyceae</taxon>
        <taxon>Gonyaulacales</taxon>
        <taxon>Lingulodiniaceae</taxon>
        <taxon>Lingulaulax</taxon>
    </lineage>
</organism>
<dbReference type="GO" id="GO:0005634">
    <property type="term" value="C:nucleus"/>
    <property type="evidence" value="ECO:0007669"/>
    <property type="project" value="TreeGrafter"/>
</dbReference>
<dbReference type="GO" id="GO:0003906">
    <property type="term" value="F:DNA-(apurinic or apyrimidinic site) endonuclease activity"/>
    <property type="evidence" value="ECO:0007669"/>
    <property type="project" value="InterPro"/>
</dbReference>
<dbReference type="PROSITE" id="PS51068">
    <property type="entry name" value="FPG_CAT"/>
    <property type="match status" value="1"/>
</dbReference>
<dbReference type="Gene3D" id="3.20.190.10">
    <property type="entry name" value="MutM-like, N-terminal"/>
    <property type="match status" value="1"/>
</dbReference>
<dbReference type="Pfam" id="PF01149">
    <property type="entry name" value="Fapy_DNA_glyco"/>
    <property type="match status" value="1"/>
</dbReference>
<reference evidence="12" key="1">
    <citation type="journal article" date="2019" name="Microorganisms">
        <title>DNA Damage Response Pathways in Dinoflagellates.</title>
        <authorList>
            <person name="Li C."/>
            <person name="Wong J."/>
        </authorList>
    </citation>
    <scope>NUCLEOTIDE SEQUENCE</scope>
</reference>
<evidence type="ECO:0000256" key="8">
    <source>
        <dbReference type="ARBA" id="ARBA00023268"/>
    </source>
</evidence>
<dbReference type="PANTHER" id="PTHR22993:SF9">
    <property type="entry name" value="FORMAMIDOPYRIMIDINE-DNA GLYCOSYLASE"/>
    <property type="match status" value="1"/>
</dbReference>
<evidence type="ECO:0000256" key="9">
    <source>
        <dbReference type="ARBA" id="ARBA00023295"/>
    </source>
</evidence>
<feature type="compositionally biased region" description="Low complexity" evidence="10">
    <location>
        <begin position="300"/>
        <end position="316"/>
    </location>
</feature>
<name>A0A516AG26_LINPO</name>
<dbReference type="PANTHER" id="PTHR22993">
    <property type="entry name" value="FORMAMIDOPYRIMIDINE-DNA GLYCOSYLASE"/>
    <property type="match status" value="1"/>
</dbReference>
<dbReference type="Pfam" id="PF06831">
    <property type="entry name" value="H2TH"/>
    <property type="match status" value="1"/>
</dbReference>
<keyword evidence="9" id="KW-0326">Glycosidase</keyword>
<evidence type="ECO:0000256" key="4">
    <source>
        <dbReference type="ARBA" id="ARBA00022801"/>
    </source>
</evidence>
<evidence type="ECO:0000256" key="5">
    <source>
        <dbReference type="ARBA" id="ARBA00023125"/>
    </source>
</evidence>
<dbReference type="GO" id="GO:0008534">
    <property type="term" value="F:oxidized purine nucleobase lesion DNA N-glycosylase activity"/>
    <property type="evidence" value="ECO:0007669"/>
    <property type="project" value="UniProtKB-EC"/>
</dbReference>
<keyword evidence="4" id="KW-0378">Hydrolase</keyword>
<dbReference type="SMART" id="SM01232">
    <property type="entry name" value="H2TH"/>
    <property type="match status" value="1"/>
</dbReference>
<protein>
    <submittedName>
        <fullName evidence="12">Formamidopyrimidine-DNA glycosylase</fullName>
    </submittedName>
</protein>
<dbReference type="InterPro" id="IPR010979">
    <property type="entry name" value="Ribosomal_uS13-like_H2TH"/>
</dbReference>
<dbReference type="InterPro" id="IPR035937">
    <property type="entry name" value="FPG_N"/>
</dbReference>
<dbReference type="GO" id="GO:0006284">
    <property type="term" value="P:base-excision repair"/>
    <property type="evidence" value="ECO:0007669"/>
    <property type="project" value="InterPro"/>
</dbReference>
<dbReference type="AlphaFoldDB" id="A0A516AG26"/>
<feature type="region of interest" description="Disordered" evidence="10">
    <location>
        <begin position="295"/>
        <end position="339"/>
    </location>
</feature>
<evidence type="ECO:0000259" key="11">
    <source>
        <dbReference type="PROSITE" id="PS51068"/>
    </source>
</evidence>
<evidence type="ECO:0000256" key="7">
    <source>
        <dbReference type="ARBA" id="ARBA00023239"/>
    </source>
</evidence>
<keyword evidence="3" id="KW-0227">DNA damage</keyword>
<dbReference type="SUPFAM" id="SSF81624">
    <property type="entry name" value="N-terminal domain of MutM-like DNA repair proteins"/>
    <property type="match status" value="1"/>
</dbReference>
<proteinExistence type="evidence at transcript level"/>
<evidence type="ECO:0000256" key="6">
    <source>
        <dbReference type="ARBA" id="ARBA00023204"/>
    </source>
</evidence>
<comment type="catalytic activity">
    <reaction evidence="1">
        <text>Hydrolysis of DNA containing ring-opened 7-methylguanine residues, releasing 2,6-diamino-4-hydroxy-5-(N-methyl)formamidopyrimidine.</text>
        <dbReference type="EC" id="3.2.2.23"/>
    </reaction>
</comment>
<evidence type="ECO:0000256" key="3">
    <source>
        <dbReference type="ARBA" id="ARBA00022763"/>
    </source>
</evidence>
<dbReference type="GO" id="GO:0003684">
    <property type="term" value="F:damaged DNA binding"/>
    <property type="evidence" value="ECO:0007669"/>
    <property type="project" value="InterPro"/>
</dbReference>
<dbReference type="InterPro" id="IPR015886">
    <property type="entry name" value="H2TH_FPG"/>
</dbReference>
<comment type="similarity">
    <text evidence="2">Belongs to the FPG family.</text>
</comment>
<evidence type="ECO:0000313" key="12">
    <source>
        <dbReference type="EMBL" id="QDO16268.1"/>
    </source>
</evidence>
<feature type="domain" description="Formamidopyrimidine-DNA glycosylase catalytic" evidence="11">
    <location>
        <begin position="2"/>
        <end position="143"/>
    </location>
</feature>
<dbReference type="EMBL" id="MN125801">
    <property type="protein sequence ID" value="QDO16268.1"/>
    <property type="molecule type" value="mRNA"/>
</dbReference>